<dbReference type="Proteomes" id="UP000003790">
    <property type="component" value="Chromosome"/>
</dbReference>
<feature type="region of interest" description="Disordered" evidence="1">
    <location>
        <begin position="57"/>
        <end position="85"/>
    </location>
</feature>
<sequence length="214" mass="23383">MNTTQSINLPELKALATAAAKSPYDAVALNDYGMAVPPATVLDLIAEIERHRLVDAEGCKPEISTQPAGSSTADAAPGHDLDKAEGCKPDLITQRIIFSETSLAHALSAVRGLHDLSSELMASEVFRQMSELPSNAASQPAELVKISRIRESMENSAASREVAELQIGATHVRVTYHGIKWHHDRMRNGRWEPLAIEEFDEILCSTLKHEVNHD</sequence>
<comment type="caution">
    <text evidence="2">The sequence shown here is derived from an EMBL/GenBank/DDBJ whole genome shotgun (WGS) entry which is preliminary data.</text>
</comment>
<feature type="compositionally biased region" description="Polar residues" evidence="1">
    <location>
        <begin position="63"/>
        <end position="73"/>
    </location>
</feature>
<evidence type="ECO:0008006" key="4">
    <source>
        <dbReference type="Google" id="ProtNLM"/>
    </source>
</evidence>
<dbReference type="EMBL" id="AHOT01000027">
    <property type="protein sequence ID" value="EIM13867.1"/>
    <property type="molecule type" value="Genomic_DNA"/>
</dbReference>
<proteinExistence type="predicted"/>
<accession>A0AB33WLL3</accession>
<gene>
    <name evidence="2" type="ORF">PchlO6_1504</name>
</gene>
<evidence type="ECO:0000313" key="3">
    <source>
        <dbReference type="Proteomes" id="UP000003790"/>
    </source>
</evidence>
<name>A0AB33WLL3_9PSED</name>
<dbReference type="RefSeq" id="WP_009047497.1">
    <property type="nucleotide sequence ID" value="NZ_CM001490.1"/>
</dbReference>
<dbReference type="AlphaFoldDB" id="A0AB33WLL3"/>
<evidence type="ECO:0000256" key="1">
    <source>
        <dbReference type="SAM" id="MobiDB-lite"/>
    </source>
</evidence>
<protein>
    <recommendedName>
        <fullName evidence="4">Phage protein</fullName>
    </recommendedName>
</protein>
<reference evidence="2 3" key="1">
    <citation type="journal article" date="2012" name="PLoS Genet.">
        <title>Comparative Genomics of Plant-Associated Pseudomonas spp.: Insights into Diversity and Inheritance of Traits Involved in Multitrophic Interactions.</title>
        <authorList>
            <person name="Loper J.E."/>
            <person name="Hassan K.A."/>
            <person name="Mavrodi D.V."/>
            <person name="Davis E.W.II."/>
            <person name="Lim C.K."/>
            <person name="Shaffer B.T."/>
            <person name="Elbourne L.D."/>
            <person name="Stockwell V.O."/>
            <person name="Hartney S.L."/>
            <person name="Breakwell K."/>
            <person name="Henkels M.D."/>
            <person name="Tetu S.G."/>
            <person name="Rangel L.I."/>
            <person name="Kidarsa T.A."/>
            <person name="Wilson N.L."/>
            <person name="van de Mortel J.E."/>
            <person name="Song C."/>
            <person name="Blumhagen R."/>
            <person name="Radune D."/>
            <person name="Hostetler J.B."/>
            <person name="Brinkac L.M."/>
            <person name="Durkin A.S."/>
            <person name="Kluepfel D.A."/>
            <person name="Wechter W.P."/>
            <person name="Anderson A.J."/>
            <person name="Kim Y.C."/>
            <person name="Pierson L.S.III."/>
            <person name="Pierson E.A."/>
            <person name="Lindow S.E."/>
            <person name="Kobayashi D.Y."/>
            <person name="Raaijmakers J.M."/>
            <person name="Weller D.M."/>
            <person name="Thomashow L.S."/>
            <person name="Allen A.E."/>
            <person name="Paulsen I.T."/>
        </authorList>
    </citation>
    <scope>NUCLEOTIDE SEQUENCE [LARGE SCALE GENOMIC DNA]</scope>
    <source>
        <strain evidence="2 3">O6</strain>
    </source>
</reference>
<organism evidence="2 3">
    <name type="scientific">Pseudomonas chlororaphis O6</name>
    <dbReference type="NCBI Taxonomy" id="1037915"/>
    <lineage>
        <taxon>Bacteria</taxon>
        <taxon>Pseudomonadati</taxon>
        <taxon>Pseudomonadota</taxon>
        <taxon>Gammaproteobacteria</taxon>
        <taxon>Pseudomonadales</taxon>
        <taxon>Pseudomonadaceae</taxon>
        <taxon>Pseudomonas</taxon>
    </lineage>
</organism>
<evidence type="ECO:0000313" key="2">
    <source>
        <dbReference type="EMBL" id="EIM13867.1"/>
    </source>
</evidence>